<sequence length="399" mass="44299">MVLLSTLVSTSLSAALVLTPAFAVSLHELVPRSAAKYVKLDFNRKVLPHSYLSNLVKRDISVSDPIRDRFFFFEIDLLVGSNEQPVSVLLDTGSSDMWIPQTNITCFSKYDCKQYGSYNPSNSTTAKDIDIVANFTYGIGGAFGEYFTDRVAFAKMPDVVIPDFQFAAIDKSDQQIGILGVGYEVNEETARAYPNFPVQLKNQNYIDKVAYSIYLNEKSGDTGSILFGAIDTAKYEEGLLKTFPVTLRNHLSIDLVSIGVNDSMVSGQGIPSVLDTGTTNTELQAEILEPLAKSRGWVLGENKAYYGPCYDKDIIFNFGQGVNIVVPYRNLITLDDLRKTPSNGMCQLTLETQTWLPDQRLNIIGINVLRSAYLVYDLENKEISIAPVKYTDESNIVPF</sequence>
<dbReference type="EMBL" id="JASBWR010000065">
    <property type="protein sequence ID" value="KAJ9100153.1"/>
    <property type="molecule type" value="Genomic_DNA"/>
</dbReference>
<keyword evidence="2" id="KW-1185">Reference proteome</keyword>
<dbReference type="Proteomes" id="UP001241377">
    <property type="component" value="Unassembled WGS sequence"/>
</dbReference>
<gene>
    <name evidence="1" type="ORF">QFC19_005686</name>
</gene>
<evidence type="ECO:0000313" key="1">
    <source>
        <dbReference type="EMBL" id="KAJ9100153.1"/>
    </source>
</evidence>
<evidence type="ECO:0000313" key="2">
    <source>
        <dbReference type="Proteomes" id="UP001241377"/>
    </source>
</evidence>
<protein>
    <submittedName>
        <fullName evidence="1">Uncharacterized protein</fullName>
    </submittedName>
</protein>
<accession>A0ACC2VLW2</accession>
<proteinExistence type="predicted"/>
<organism evidence="1 2">
    <name type="scientific">Naganishia cerealis</name>
    <dbReference type="NCBI Taxonomy" id="610337"/>
    <lineage>
        <taxon>Eukaryota</taxon>
        <taxon>Fungi</taxon>
        <taxon>Dikarya</taxon>
        <taxon>Basidiomycota</taxon>
        <taxon>Agaricomycotina</taxon>
        <taxon>Tremellomycetes</taxon>
        <taxon>Filobasidiales</taxon>
        <taxon>Filobasidiaceae</taxon>
        <taxon>Naganishia</taxon>
    </lineage>
</organism>
<name>A0ACC2VLW2_9TREE</name>
<reference evidence="1" key="1">
    <citation type="submission" date="2023-04" db="EMBL/GenBank/DDBJ databases">
        <title>Draft Genome sequencing of Naganishia species isolated from polar environments using Oxford Nanopore Technology.</title>
        <authorList>
            <person name="Leo P."/>
            <person name="Venkateswaran K."/>
        </authorList>
    </citation>
    <scope>NUCLEOTIDE SEQUENCE</scope>
    <source>
        <strain evidence="1">MNA-CCFEE 5261</strain>
    </source>
</reference>
<comment type="caution">
    <text evidence="1">The sequence shown here is derived from an EMBL/GenBank/DDBJ whole genome shotgun (WGS) entry which is preliminary data.</text>
</comment>